<feature type="non-terminal residue" evidence="1">
    <location>
        <position position="1"/>
    </location>
</feature>
<dbReference type="AlphaFoldDB" id="A0AAN5CEA5"/>
<dbReference type="Proteomes" id="UP001328107">
    <property type="component" value="Unassembled WGS sequence"/>
</dbReference>
<reference evidence="2" key="1">
    <citation type="submission" date="2022-10" db="EMBL/GenBank/DDBJ databases">
        <title>Genome assembly of Pristionchus species.</title>
        <authorList>
            <person name="Yoshida K."/>
            <person name="Sommer R.J."/>
        </authorList>
    </citation>
    <scope>NUCLEOTIDE SEQUENCE [LARGE SCALE GENOMIC DNA]</scope>
    <source>
        <strain evidence="2">RS5460</strain>
    </source>
</reference>
<dbReference type="EMBL" id="BTRK01000003">
    <property type="protein sequence ID" value="GMR40442.1"/>
    <property type="molecule type" value="Genomic_DNA"/>
</dbReference>
<organism evidence="1 2">
    <name type="scientific">Pristionchus mayeri</name>
    <dbReference type="NCBI Taxonomy" id="1317129"/>
    <lineage>
        <taxon>Eukaryota</taxon>
        <taxon>Metazoa</taxon>
        <taxon>Ecdysozoa</taxon>
        <taxon>Nematoda</taxon>
        <taxon>Chromadorea</taxon>
        <taxon>Rhabditida</taxon>
        <taxon>Rhabditina</taxon>
        <taxon>Diplogasteromorpha</taxon>
        <taxon>Diplogasteroidea</taxon>
        <taxon>Neodiplogasteridae</taxon>
        <taxon>Pristionchus</taxon>
    </lineage>
</organism>
<name>A0AAN5CEA5_9BILA</name>
<feature type="non-terminal residue" evidence="1">
    <location>
        <position position="69"/>
    </location>
</feature>
<sequence length="69" mass="8297">IQDGRPDQFVHRYLFRSVKWRSGHLRRLPRERFCGNRRYPAHGPDVPYRFSPVLHVLQGQLQHNQHGLL</sequence>
<protein>
    <submittedName>
        <fullName evidence="1">Uncharacterized protein</fullName>
    </submittedName>
</protein>
<gene>
    <name evidence="1" type="ORF">PMAYCL1PPCAC_10637</name>
</gene>
<keyword evidence="2" id="KW-1185">Reference proteome</keyword>
<evidence type="ECO:0000313" key="2">
    <source>
        <dbReference type="Proteomes" id="UP001328107"/>
    </source>
</evidence>
<proteinExistence type="predicted"/>
<comment type="caution">
    <text evidence="1">The sequence shown here is derived from an EMBL/GenBank/DDBJ whole genome shotgun (WGS) entry which is preliminary data.</text>
</comment>
<accession>A0AAN5CEA5</accession>
<evidence type="ECO:0000313" key="1">
    <source>
        <dbReference type="EMBL" id="GMR40442.1"/>
    </source>
</evidence>